<dbReference type="GeneID" id="98153380"/>
<keyword evidence="1" id="KW-0472">Membrane</keyword>
<dbReference type="RefSeq" id="XP_070906242.1">
    <property type="nucleotide sequence ID" value="XM_071038216.1"/>
</dbReference>
<protein>
    <submittedName>
        <fullName evidence="2">Uncharacterized protein</fullName>
    </submittedName>
</protein>
<accession>A0ABR4LFH8</accession>
<gene>
    <name evidence="2" type="ORF">BJX68DRAFT_224040</name>
</gene>
<reference evidence="2 3" key="1">
    <citation type="submission" date="2024-07" db="EMBL/GenBank/DDBJ databases">
        <title>Section-level genome sequencing and comparative genomics of Aspergillus sections Usti and Cavernicolus.</title>
        <authorList>
            <consortium name="Lawrence Berkeley National Laboratory"/>
            <person name="Nybo J.L."/>
            <person name="Vesth T.C."/>
            <person name="Theobald S."/>
            <person name="Frisvad J.C."/>
            <person name="Larsen T.O."/>
            <person name="Kjaerboelling I."/>
            <person name="Rothschild-Mancinelli K."/>
            <person name="Lyhne E.K."/>
            <person name="Kogle M.E."/>
            <person name="Barry K."/>
            <person name="Clum A."/>
            <person name="Na H."/>
            <person name="Ledsgaard L."/>
            <person name="Lin J."/>
            <person name="Lipzen A."/>
            <person name="Kuo A."/>
            <person name="Riley R."/>
            <person name="Mondo S."/>
            <person name="LaButti K."/>
            <person name="Haridas S."/>
            <person name="Pangalinan J."/>
            <person name="Salamov A.A."/>
            <person name="Simmons B.A."/>
            <person name="Magnuson J.K."/>
            <person name="Chen J."/>
            <person name="Drula E."/>
            <person name="Henrissat B."/>
            <person name="Wiebenga A."/>
            <person name="Lubbers R.J."/>
            <person name="Gomes A.C."/>
            <person name="Macurrencykelacurrency M.R."/>
            <person name="Stajich J."/>
            <person name="Grigoriev I.V."/>
            <person name="Mortensen U.H."/>
            <person name="De vries R.P."/>
            <person name="Baker S.E."/>
            <person name="Andersen M.R."/>
        </authorList>
    </citation>
    <scope>NUCLEOTIDE SEQUENCE [LARGE SCALE GENOMIC DNA]</scope>
    <source>
        <strain evidence="2 3">CBS 756.74</strain>
    </source>
</reference>
<evidence type="ECO:0000256" key="1">
    <source>
        <dbReference type="SAM" id="Phobius"/>
    </source>
</evidence>
<organism evidence="2 3">
    <name type="scientific">Aspergillus pseudodeflectus</name>
    <dbReference type="NCBI Taxonomy" id="176178"/>
    <lineage>
        <taxon>Eukaryota</taxon>
        <taxon>Fungi</taxon>
        <taxon>Dikarya</taxon>
        <taxon>Ascomycota</taxon>
        <taxon>Pezizomycotina</taxon>
        <taxon>Eurotiomycetes</taxon>
        <taxon>Eurotiomycetidae</taxon>
        <taxon>Eurotiales</taxon>
        <taxon>Aspergillaceae</taxon>
        <taxon>Aspergillus</taxon>
        <taxon>Aspergillus subgen. Nidulantes</taxon>
    </lineage>
</organism>
<keyword evidence="3" id="KW-1185">Reference proteome</keyword>
<comment type="caution">
    <text evidence="2">The sequence shown here is derived from an EMBL/GenBank/DDBJ whole genome shotgun (WGS) entry which is preliminary data.</text>
</comment>
<evidence type="ECO:0000313" key="3">
    <source>
        <dbReference type="Proteomes" id="UP001610444"/>
    </source>
</evidence>
<feature type="transmembrane region" description="Helical" evidence="1">
    <location>
        <begin position="12"/>
        <end position="35"/>
    </location>
</feature>
<name>A0ABR4LFH8_9EURO</name>
<keyword evidence="1" id="KW-0812">Transmembrane</keyword>
<dbReference type="EMBL" id="JBFXLR010000001">
    <property type="protein sequence ID" value="KAL2862152.1"/>
    <property type="molecule type" value="Genomic_DNA"/>
</dbReference>
<evidence type="ECO:0000313" key="2">
    <source>
        <dbReference type="EMBL" id="KAL2862152.1"/>
    </source>
</evidence>
<proteinExistence type="predicted"/>
<dbReference type="Proteomes" id="UP001610444">
    <property type="component" value="Unassembled WGS sequence"/>
</dbReference>
<sequence length="123" mass="13980">MRIVVDHSVVRLIGFQAFLAVQRGALIFIVFAQNSTHAFMSPVLDHTAPNVLRDTITEAAVLVIFGILVGIDINLRNVPSARPSFIPIAFLRPKVMYIRRLVIRSLPRRRRMLPHTQTRLVFP</sequence>
<keyword evidence="1" id="KW-1133">Transmembrane helix</keyword>
<feature type="transmembrane region" description="Helical" evidence="1">
    <location>
        <begin position="55"/>
        <end position="75"/>
    </location>
</feature>